<dbReference type="GO" id="GO:0005783">
    <property type="term" value="C:endoplasmic reticulum"/>
    <property type="evidence" value="ECO:0007669"/>
    <property type="project" value="TreeGrafter"/>
</dbReference>
<feature type="domain" description="Nucleotide exchange factor Fes1" evidence="2">
    <location>
        <begin position="6"/>
        <end position="90"/>
    </location>
</feature>
<evidence type="ECO:0000256" key="1">
    <source>
        <dbReference type="ARBA" id="ARBA00022737"/>
    </source>
</evidence>
<dbReference type="EMBL" id="GDAI01002084">
    <property type="protein sequence ID" value="JAI15519.1"/>
    <property type="molecule type" value="mRNA"/>
</dbReference>
<dbReference type="InterPro" id="IPR050693">
    <property type="entry name" value="Hsp70_NEF-Inhibitors"/>
</dbReference>
<dbReference type="InterPro" id="IPR013918">
    <property type="entry name" value="Nucleotide_exch_fac_Fes1"/>
</dbReference>
<feature type="non-terminal residue" evidence="3">
    <location>
        <position position="1"/>
    </location>
</feature>
<dbReference type="InterPro" id="IPR016024">
    <property type="entry name" value="ARM-type_fold"/>
</dbReference>
<organism evidence="3">
    <name type="scientific">Tabanus bromius</name>
    <name type="common">Band-eyed brown horse fly</name>
    <dbReference type="NCBI Taxonomy" id="304241"/>
    <lineage>
        <taxon>Eukaryota</taxon>
        <taxon>Metazoa</taxon>
        <taxon>Ecdysozoa</taxon>
        <taxon>Arthropoda</taxon>
        <taxon>Hexapoda</taxon>
        <taxon>Insecta</taxon>
        <taxon>Pterygota</taxon>
        <taxon>Neoptera</taxon>
        <taxon>Endopterygota</taxon>
        <taxon>Diptera</taxon>
        <taxon>Brachycera</taxon>
        <taxon>Tabanomorpha</taxon>
        <taxon>Tabanoidea</taxon>
        <taxon>Tabanidae</taxon>
        <taxon>Tabanus</taxon>
    </lineage>
</organism>
<evidence type="ECO:0000259" key="2">
    <source>
        <dbReference type="Pfam" id="PF08609"/>
    </source>
</evidence>
<evidence type="ECO:0000313" key="3">
    <source>
        <dbReference type="EMBL" id="JAI15519.1"/>
    </source>
</evidence>
<sequence length="307" mass="34320">RLPNNLQGLLRFALEATKSEDAPNPSAWEQMDPERRQFLEHVMKSMTVNVIEELEKAIKILENEESSVGDCVGALEAIQDFIDHMDSANNFIKIGGSKIILSCLTSEHDEVKSGACGIIAELAQNNPYCQQHFMEQDILPKLINLLNDESTSPNALRAISCLTRNFEPGLAEFIKIGGLECILGCLESTNDKVSVKASFMISSFSTEFPLVRDEFIKLGACERLIAQINVSDDYDAKLDVVLSGLNVLTEVESGIAHCLDRNLGFESKLEEIKRHTAEKEEFKEVVEYTNTLLERCFNQNNGKETDR</sequence>
<dbReference type="InterPro" id="IPR011989">
    <property type="entry name" value="ARM-like"/>
</dbReference>
<dbReference type="PANTHER" id="PTHR19316:SF18">
    <property type="entry name" value="HSP70-BINDING PROTEIN 1"/>
    <property type="match status" value="1"/>
</dbReference>
<dbReference type="Gene3D" id="1.25.10.10">
    <property type="entry name" value="Leucine-rich Repeat Variant"/>
    <property type="match status" value="1"/>
</dbReference>
<proteinExistence type="evidence at transcript level"/>
<dbReference type="PANTHER" id="PTHR19316">
    <property type="entry name" value="PROTEIN FOLDING REGULATOR"/>
    <property type="match status" value="1"/>
</dbReference>
<keyword evidence="1" id="KW-0677">Repeat</keyword>
<dbReference type="Pfam" id="PF08609">
    <property type="entry name" value="Fes1"/>
    <property type="match status" value="1"/>
</dbReference>
<name>A0A0K8TMD9_TABBR</name>
<dbReference type="SUPFAM" id="SSF48371">
    <property type="entry name" value="ARM repeat"/>
    <property type="match status" value="1"/>
</dbReference>
<protein>
    <submittedName>
        <fullName evidence="3">Putative armadillo/beta-catenin-like repeat-containing protein</fullName>
    </submittedName>
</protein>
<dbReference type="GO" id="GO:0000774">
    <property type="term" value="F:adenyl-nucleotide exchange factor activity"/>
    <property type="evidence" value="ECO:0007669"/>
    <property type="project" value="TreeGrafter"/>
</dbReference>
<reference evidence="3" key="1">
    <citation type="journal article" date="2015" name="Insect Biochem. Mol. Biol.">
        <title>An insight into the sialome of the horse fly, Tabanus bromius.</title>
        <authorList>
            <person name="Ribeiro J.M."/>
            <person name="Kazimirova M."/>
            <person name="Takac P."/>
            <person name="Andersen J.F."/>
            <person name="Francischetti I.M."/>
        </authorList>
    </citation>
    <scope>NUCLEOTIDE SEQUENCE</scope>
</reference>
<accession>A0A0K8TMD9</accession>
<dbReference type="AlphaFoldDB" id="A0A0K8TMD9"/>